<feature type="non-terminal residue" evidence="8">
    <location>
        <position position="269"/>
    </location>
</feature>
<dbReference type="InterPro" id="IPR057247">
    <property type="entry name" value="CARBOXYPEPT_ZN_2"/>
</dbReference>
<dbReference type="PROSITE" id="PS52035">
    <property type="entry name" value="PEPTIDASE_M14"/>
    <property type="match status" value="1"/>
</dbReference>
<protein>
    <recommendedName>
        <fullName evidence="7">Peptidase M14 domain-containing protein</fullName>
    </recommendedName>
</protein>
<dbReference type="Pfam" id="PF00246">
    <property type="entry name" value="Peptidase_M14"/>
    <property type="match status" value="1"/>
</dbReference>
<comment type="cofactor">
    <cofactor evidence="1">
        <name>Zn(2+)</name>
        <dbReference type="ChEBI" id="CHEBI:29105"/>
    </cofactor>
</comment>
<dbReference type="GO" id="GO:0016485">
    <property type="term" value="P:protein processing"/>
    <property type="evidence" value="ECO:0007669"/>
    <property type="project" value="TreeGrafter"/>
</dbReference>
<keyword evidence="6" id="KW-0325">Glycoprotein</keyword>
<organism evidence="8">
    <name type="scientific">marine metagenome</name>
    <dbReference type="NCBI Taxonomy" id="408172"/>
    <lineage>
        <taxon>unclassified sequences</taxon>
        <taxon>metagenomes</taxon>
        <taxon>ecological metagenomes</taxon>
    </lineage>
</organism>
<evidence type="ECO:0000256" key="6">
    <source>
        <dbReference type="ARBA" id="ARBA00023180"/>
    </source>
</evidence>
<evidence type="ECO:0000256" key="1">
    <source>
        <dbReference type="ARBA" id="ARBA00001947"/>
    </source>
</evidence>
<dbReference type="GO" id="GO:0008270">
    <property type="term" value="F:zinc ion binding"/>
    <property type="evidence" value="ECO:0007669"/>
    <property type="project" value="InterPro"/>
</dbReference>
<sequence length="269" mass="30001">PNNSTLGREPETQAVMEWSWGHHFVLSANMHTGALVANYPYDGPNSGVYSACPDDELFVHLSLAYADAHPNMESGGFSNGITNGAQWYAISGGMQDWNYIWEGDFDITLEQNEVKWPNSNQLAGLWEDHRDPMLVYLEEIHDGVRGIITDADSGEPLIAHISIQGIDHNILPDPENGDYYRMLTPGTYTITAQEFGYLAQSETITVPLSGYVEQNFQLSVDPWLEQAEIEDFEMGDFSDLSWEFSGDANRQTDNAEVFEGNYSGKSGNI</sequence>
<dbReference type="CDD" id="cd11308">
    <property type="entry name" value="Peptidase_M14NE-CP-C_like"/>
    <property type="match status" value="1"/>
</dbReference>
<dbReference type="Gene3D" id="3.40.630.10">
    <property type="entry name" value="Zn peptidases"/>
    <property type="match status" value="1"/>
</dbReference>
<dbReference type="SUPFAM" id="SSF49464">
    <property type="entry name" value="Carboxypeptidase regulatory domain-like"/>
    <property type="match status" value="1"/>
</dbReference>
<keyword evidence="5" id="KW-0862">Zinc</keyword>
<feature type="non-terminal residue" evidence="8">
    <location>
        <position position="1"/>
    </location>
</feature>
<proteinExistence type="inferred from homology"/>
<keyword evidence="4" id="KW-0378">Hydrolase</keyword>
<dbReference type="InterPro" id="IPR050753">
    <property type="entry name" value="Peptidase_M14_domain"/>
</dbReference>
<name>A0A382XMH2_9ZZZZ</name>
<evidence type="ECO:0000313" key="8">
    <source>
        <dbReference type="EMBL" id="SVD71815.1"/>
    </source>
</evidence>
<dbReference type="GO" id="GO:0004181">
    <property type="term" value="F:metallocarboxypeptidase activity"/>
    <property type="evidence" value="ECO:0007669"/>
    <property type="project" value="InterPro"/>
</dbReference>
<evidence type="ECO:0000256" key="3">
    <source>
        <dbReference type="ARBA" id="ARBA00022723"/>
    </source>
</evidence>
<keyword evidence="3" id="KW-0479">Metal-binding</keyword>
<dbReference type="Gene3D" id="2.60.40.1120">
    <property type="entry name" value="Carboxypeptidase-like, regulatory domain"/>
    <property type="match status" value="1"/>
</dbReference>
<evidence type="ECO:0000256" key="4">
    <source>
        <dbReference type="ARBA" id="ARBA00022801"/>
    </source>
</evidence>
<evidence type="ECO:0000256" key="5">
    <source>
        <dbReference type="ARBA" id="ARBA00022833"/>
    </source>
</evidence>
<dbReference type="PANTHER" id="PTHR11532:SF62">
    <property type="entry name" value="CARBOXYPEPTIDASE D"/>
    <property type="match status" value="1"/>
</dbReference>
<gene>
    <name evidence="8" type="ORF">METZ01_LOCUS424669</name>
</gene>
<dbReference type="SUPFAM" id="SSF53187">
    <property type="entry name" value="Zn-dependent exopeptidases"/>
    <property type="match status" value="1"/>
</dbReference>
<accession>A0A382XMH2</accession>
<evidence type="ECO:0000259" key="7">
    <source>
        <dbReference type="PROSITE" id="PS52035"/>
    </source>
</evidence>
<evidence type="ECO:0000256" key="2">
    <source>
        <dbReference type="ARBA" id="ARBA00005988"/>
    </source>
</evidence>
<dbReference type="AlphaFoldDB" id="A0A382XMH2"/>
<feature type="domain" description="Peptidase M14" evidence="7">
    <location>
        <begin position="1"/>
        <end position="140"/>
    </location>
</feature>
<comment type="similarity">
    <text evidence="2">Belongs to the peptidase M14 family.</text>
</comment>
<dbReference type="EMBL" id="UINC01168670">
    <property type="protein sequence ID" value="SVD71815.1"/>
    <property type="molecule type" value="Genomic_DNA"/>
</dbReference>
<dbReference type="InterPro" id="IPR000834">
    <property type="entry name" value="Peptidase_M14"/>
</dbReference>
<reference evidence="8" key="1">
    <citation type="submission" date="2018-05" db="EMBL/GenBank/DDBJ databases">
        <authorList>
            <person name="Lanie J.A."/>
            <person name="Ng W.-L."/>
            <person name="Kazmierczak K.M."/>
            <person name="Andrzejewski T.M."/>
            <person name="Davidsen T.M."/>
            <person name="Wayne K.J."/>
            <person name="Tettelin H."/>
            <person name="Glass J.I."/>
            <person name="Rusch D."/>
            <person name="Podicherti R."/>
            <person name="Tsui H.-C.T."/>
            <person name="Winkler M.E."/>
        </authorList>
    </citation>
    <scope>NUCLEOTIDE SEQUENCE</scope>
</reference>
<dbReference type="InterPro" id="IPR008969">
    <property type="entry name" value="CarboxyPept-like_regulatory"/>
</dbReference>
<dbReference type="GO" id="GO:0005615">
    <property type="term" value="C:extracellular space"/>
    <property type="evidence" value="ECO:0007669"/>
    <property type="project" value="TreeGrafter"/>
</dbReference>
<dbReference type="PROSITE" id="PS00133">
    <property type="entry name" value="CARBOXYPEPT_ZN_2"/>
    <property type="match status" value="1"/>
</dbReference>
<dbReference type="SMART" id="SM00631">
    <property type="entry name" value="Zn_pept"/>
    <property type="match status" value="1"/>
</dbReference>
<dbReference type="PANTHER" id="PTHR11532">
    <property type="entry name" value="PROTEASE M14 CARBOXYPEPTIDASE"/>
    <property type="match status" value="1"/>
</dbReference>
<dbReference type="GO" id="GO:0006518">
    <property type="term" value="P:peptide metabolic process"/>
    <property type="evidence" value="ECO:0007669"/>
    <property type="project" value="TreeGrafter"/>
</dbReference>